<sequence length="61" mass="6978">MAHRRVAVTETTEHGERSDAESDDGPRGRPCPFCETPMQHRHCKYICPAHGVVYDCSDTFW</sequence>
<organism evidence="2 3">
    <name type="scientific">Haloprofundus marisrubri</name>
    <dbReference type="NCBI Taxonomy" id="1514971"/>
    <lineage>
        <taxon>Archaea</taxon>
        <taxon>Methanobacteriati</taxon>
        <taxon>Methanobacteriota</taxon>
        <taxon>Stenosarchaea group</taxon>
        <taxon>Halobacteria</taxon>
        <taxon>Halobacteriales</taxon>
        <taxon>Haloferacaceae</taxon>
        <taxon>Haloprofundus</taxon>
    </lineage>
</organism>
<dbReference type="EMBL" id="LOPU01000029">
    <property type="protein sequence ID" value="KTG09268.1"/>
    <property type="molecule type" value="Genomic_DNA"/>
</dbReference>
<keyword evidence="3" id="KW-1185">Reference proteome</keyword>
<dbReference type="AlphaFoldDB" id="A0A0W1R8H5"/>
<proteinExistence type="predicted"/>
<evidence type="ECO:0008006" key="4">
    <source>
        <dbReference type="Google" id="ProtNLM"/>
    </source>
</evidence>
<evidence type="ECO:0000313" key="2">
    <source>
        <dbReference type="EMBL" id="KTG09268.1"/>
    </source>
</evidence>
<dbReference type="Proteomes" id="UP000054387">
    <property type="component" value="Unassembled WGS sequence"/>
</dbReference>
<evidence type="ECO:0000256" key="1">
    <source>
        <dbReference type="SAM" id="MobiDB-lite"/>
    </source>
</evidence>
<accession>A0A0W1R8H5</accession>
<dbReference type="STRING" id="1514971.AUR64_15895"/>
<feature type="region of interest" description="Disordered" evidence="1">
    <location>
        <begin position="1"/>
        <end position="29"/>
    </location>
</feature>
<name>A0A0W1R8H5_9EURY</name>
<protein>
    <recommendedName>
        <fullName evidence="4">Small CPxCG-related zinc finger protein</fullName>
    </recommendedName>
</protein>
<gene>
    <name evidence="2" type="ORF">AUR64_15895</name>
</gene>
<dbReference type="NCBIfam" id="NF041914">
    <property type="entry name" value="HVO_2523"/>
    <property type="match status" value="1"/>
</dbReference>
<evidence type="ECO:0000313" key="3">
    <source>
        <dbReference type="Proteomes" id="UP000054387"/>
    </source>
</evidence>
<feature type="compositionally biased region" description="Basic and acidic residues" evidence="1">
    <location>
        <begin position="11"/>
        <end position="27"/>
    </location>
</feature>
<reference evidence="2 3" key="1">
    <citation type="submission" date="2015-12" db="EMBL/GenBank/DDBJ databases">
        <title>Haloprofundus marisrubri gen. nov., sp. nov., an extremely halophilic archaeon isolated from the Discovery deep brine-seawater interface in the Red Sea.</title>
        <authorList>
            <person name="Zhang G."/>
            <person name="Stingl U."/>
            <person name="Rashid M."/>
        </authorList>
    </citation>
    <scope>NUCLEOTIDE SEQUENCE [LARGE SCALE GENOMIC DNA]</scope>
    <source>
        <strain evidence="2 3">SB9</strain>
    </source>
</reference>
<comment type="caution">
    <text evidence="2">The sequence shown here is derived from an EMBL/GenBank/DDBJ whole genome shotgun (WGS) entry which is preliminary data.</text>
</comment>
<dbReference type="InterPro" id="IPR049701">
    <property type="entry name" value="HVO_2523-like"/>
</dbReference>